<dbReference type="RefSeq" id="WP_242855852.1">
    <property type="nucleotide sequence ID" value="NZ_CABIXQ010000003.1"/>
</dbReference>
<dbReference type="GO" id="GO:0005886">
    <property type="term" value="C:plasma membrane"/>
    <property type="evidence" value="ECO:0007669"/>
    <property type="project" value="UniProtKB-SubCell"/>
</dbReference>
<gene>
    <name evidence="9" type="primary">ugpA_2</name>
    <name evidence="9" type="ORF">ERS852471_00675</name>
</gene>
<dbReference type="InterPro" id="IPR000515">
    <property type="entry name" value="MetI-like"/>
</dbReference>
<dbReference type="PANTHER" id="PTHR30193:SF37">
    <property type="entry name" value="INNER MEMBRANE ABC TRANSPORTER PERMEASE PROTEIN YCJO"/>
    <property type="match status" value="1"/>
</dbReference>
<dbReference type="InterPro" id="IPR035906">
    <property type="entry name" value="MetI-like_sf"/>
</dbReference>
<dbReference type="AlphaFoldDB" id="A0A174AWZ2"/>
<evidence type="ECO:0000256" key="6">
    <source>
        <dbReference type="ARBA" id="ARBA00023136"/>
    </source>
</evidence>
<feature type="transmembrane region" description="Helical" evidence="7">
    <location>
        <begin position="192"/>
        <end position="215"/>
    </location>
</feature>
<evidence type="ECO:0000259" key="8">
    <source>
        <dbReference type="PROSITE" id="PS50928"/>
    </source>
</evidence>
<dbReference type="InterPro" id="IPR051393">
    <property type="entry name" value="ABC_transporter_permease"/>
</dbReference>
<keyword evidence="4 7" id="KW-0812">Transmembrane</keyword>
<feature type="transmembrane region" description="Helical" evidence="7">
    <location>
        <begin position="42"/>
        <end position="61"/>
    </location>
</feature>
<keyword evidence="3" id="KW-1003">Cell membrane</keyword>
<keyword evidence="5 7" id="KW-1133">Transmembrane helix</keyword>
<evidence type="ECO:0000256" key="1">
    <source>
        <dbReference type="ARBA" id="ARBA00004651"/>
    </source>
</evidence>
<evidence type="ECO:0000256" key="2">
    <source>
        <dbReference type="ARBA" id="ARBA00022448"/>
    </source>
</evidence>
<evidence type="ECO:0000256" key="3">
    <source>
        <dbReference type="ARBA" id="ARBA00022475"/>
    </source>
</evidence>
<feature type="transmembrane region" description="Helical" evidence="7">
    <location>
        <begin position="142"/>
        <end position="164"/>
    </location>
</feature>
<comment type="similarity">
    <text evidence="7">Belongs to the binding-protein-dependent transport system permease family.</text>
</comment>
<comment type="subcellular location">
    <subcellularLocation>
        <location evidence="1 7">Cell membrane</location>
        <topology evidence="1 7">Multi-pass membrane protein</topology>
    </subcellularLocation>
</comment>
<protein>
    <submittedName>
        <fullName evidence="9">Binding-protein-dependent transport system inner membrane component</fullName>
    </submittedName>
</protein>
<feature type="transmembrane region" description="Helical" evidence="7">
    <location>
        <begin position="107"/>
        <end position="130"/>
    </location>
</feature>
<dbReference type="CDD" id="cd06261">
    <property type="entry name" value="TM_PBP2"/>
    <property type="match status" value="1"/>
</dbReference>
<evidence type="ECO:0000256" key="7">
    <source>
        <dbReference type="RuleBase" id="RU363032"/>
    </source>
</evidence>
<keyword evidence="2 7" id="KW-0813">Transport</keyword>
<dbReference type="EMBL" id="CYZX01000003">
    <property type="protein sequence ID" value="CUN91928.1"/>
    <property type="molecule type" value="Genomic_DNA"/>
</dbReference>
<feature type="domain" description="ABC transmembrane type-1" evidence="8">
    <location>
        <begin position="104"/>
        <end position="319"/>
    </location>
</feature>
<dbReference type="PROSITE" id="PS50928">
    <property type="entry name" value="ABC_TM1"/>
    <property type="match status" value="1"/>
</dbReference>
<proteinExistence type="inferred from homology"/>
<name>A0A174AWZ2_9CLOT</name>
<dbReference type="Pfam" id="PF00528">
    <property type="entry name" value="BPD_transp_1"/>
    <property type="match status" value="1"/>
</dbReference>
<keyword evidence="6 7" id="KW-0472">Membrane</keyword>
<evidence type="ECO:0000313" key="9">
    <source>
        <dbReference type="EMBL" id="CUN91928.1"/>
    </source>
</evidence>
<evidence type="ECO:0000313" key="10">
    <source>
        <dbReference type="Proteomes" id="UP000095594"/>
    </source>
</evidence>
<dbReference type="Gene3D" id="1.10.3720.10">
    <property type="entry name" value="MetI-like"/>
    <property type="match status" value="1"/>
</dbReference>
<dbReference type="SUPFAM" id="SSF161098">
    <property type="entry name" value="MetI-like"/>
    <property type="match status" value="1"/>
</dbReference>
<dbReference type="GO" id="GO:0055085">
    <property type="term" value="P:transmembrane transport"/>
    <property type="evidence" value="ECO:0007669"/>
    <property type="project" value="InterPro"/>
</dbReference>
<feature type="transmembrane region" description="Helical" evidence="7">
    <location>
        <begin position="253"/>
        <end position="278"/>
    </location>
</feature>
<dbReference type="Proteomes" id="UP000095594">
    <property type="component" value="Unassembled WGS sequence"/>
</dbReference>
<dbReference type="PANTHER" id="PTHR30193">
    <property type="entry name" value="ABC TRANSPORTER PERMEASE PROTEIN"/>
    <property type="match status" value="1"/>
</dbReference>
<organism evidence="9 10">
    <name type="scientific">Clostridium disporicum</name>
    <dbReference type="NCBI Taxonomy" id="84024"/>
    <lineage>
        <taxon>Bacteria</taxon>
        <taxon>Bacillati</taxon>
        <taxon>Bacillota</taxon>
        <taxon>Clostridia</taxon>
        <taxon>Eubacteriales</taxon>
        <taxon>Clostridiaceae</taxon>
        <taxon>Clostridium</taxon>
    </lineage>
</organism>
<reference evidence="9 10" key="1">
    <citation type="submission" date="2015-09" db="EMBL/GenBank/DDBJ databases">
        <authorList>
            <consortium name="Pathogen Informatics"/>
        </authorList>
    </citation>
    <scope>NUCLEOTIDE SEQUENCE [LARGE SCALE GENOMIC DNA]</scope>
    <source>
        <strain evidence="9 10">2789STDY5834856</strain>
    </source>
</reference>
<evidence type="ECO:0000256" key="4">
    <source>
        <dbReference type="ARBA" id="ARBA00022692"/>
    </source>
</evidence>
<sequence>MKNSATAEVEIDEIEIRSKKSLNPVPNNIRKKSKIKKMIKENIVCTLFVLPAVAIYTFFYISSVVKSLYLSFVKWNGIPLIEKKFVGLDNFINIFKDPAFYSALKNVGVFMLVSFLVIMPFAYLLALLVSSKYINGKRFFKTVYFLPSILPTAATGLMWTLILYKSGGALNTLLMKIGMGAAQQDWLGNPKLAILTVALVNAWIFIGYNMLIFVAGLTNIPEELIEAAKIDGANGFKEQIHIVLPLMKESFKIFSVLAIVGSFKVFDIIFIMTGGGPGGATDVPVTLLYDQAFKYNNFGYGSSIGMLILIAAVICTLIVNKVFKGSDE</sequence>
<accession>A0A174AWZ2</accession>
<evidence type="ECO:0000256" key="5">
    <source>
        <dbReference type="ARBA" id="ARBA00022989"/>
    </source>
</evidence>
<feature type="transmembrane region" description="Helical" evidence="7">
    <location>
        <begin position="298"/>
        <end position="319"/>
    </location>
</feature>